<feature type="region of interest" description="Disordered" evidence="2">
    <location>
        <begin position="113"/>
        <end position="133"/>
    </location>
</feature>
<name>A0A840Q060_9PSEU</name>
<proteinExistence type="predicted"/>
<feature type="coiled-coil region" evidence="1">
    <location>
        <begin position="3"/>
        <end position="30"/>
    </location>
</feature>
<keyword evidence="4" id="KW-1185">Reference proteome</keyword>
<dbReference type="RefSeq" id="WP_184722914.1">
    <property type="nucleotide sequence ID" value="NZ_JACHIW010000001.1"/>
</dbReference>
<dbReference type="Proteomes" id="UP000584374">
    <property type="component" value="Unassembled WGS sequence"/>
</dbReference>
<keyword evidence="1" id="KW-0175">Coiled coil</keyword>
<organism evidence="3 4">
    <name type="scientific">Saccharopolyspora phatthalungensis</name>
    <dbReference type="NCBI Taxonomy" id="664693"/>
    <lineage>
        <taxon>Bacteria</taxon>
        <taxon>Bacillati</taxon>
        <taxon>Actinomycetota</taxon>
        <taxon>Actinomycetes</taxon>
        <taxon>Pseudonocardiales</taxon>
        <taxon>Pseudonocardiaceae</taxon>
        <taxon>Saccharopolyspora</taxon>
    </lineage>
</organism>
<evidence type="ECO:0000256" key="2">
    <source>
        <dbReference type="SAM" id="MobiDB-lite"/>
    </source>
</evidence>
<evidence type="ECO:0000313" key="3">
    <source>
        <dbReference type="EMBL" id="MBB5152891.1"/>
    </source>
</evidence>
<reference evidence="3 4" key="1">
    <citation type="submission" date="2020-08" db="EMBL/GenBank/DDBJ databases">
        <title>Sequencing the genomes of 1000 actinobacteria strains.</title>
        <authorList>
            <person name="Klenk H.-P."/>
        </authorList>
    </citation>
    <scope>NUCLEOTIDE SEQUENCE [LARGE SCALE GENOMIC DNA]</scope>
    <source>
        <strain evidence="3 4">DSM 45584</strain>
    </source>
</reference>
<evidence type="ECO:0000256" key="1">
    <source>
        <dbReference type="SAM" id="Coils"/>
    </source>
</evidence>
<dbReference type="EMBL" id="JACHIW010000001">
    <property type="protein sequence ID" value="MBB5152891.1"/>
    <property type="molecule type" value="Genomic_DNA"/>
</dbReference>
<protein>
    <submittedName>
        <fullName evidence="3">Uncharacterized protein</fullName>
    </submittedName>
</protein>
<accession>A0A840Q060</accession>
<evidence type="ECO:0000313" key="4">
    <source>
        <dbReference type="Proteomes" id="UP000584374"/>
    </source>
</evidence>
<sequence>MPEADVLLDADALLEELESLRERRDEAIEANADFLYDPARQVQDISSEVDDRLAESDFTMVEQSVRQAIDIINDAGDDAQLDELCRLAAIRLPGDTEPELVEEPDLSAFHRIIEPELPKPSGTEPRPSGDDEDVFIDELRNRRDTCAHRIRALLDHFVWDLWPKALEYAGEGNVNALKAMLEACEALAADLREAYELWILWLNELYTDYPSHLGTVGEVTHAWVTWLVNHHRPPAN</sequence>
<comment type="caution">
    <text evidence="3">The sequence shown here is derived from an EMBL/GenBank/DDBJ whole genome shotgun (WGS) entry which is preliminary data.</text>
</comment>
<dbReference type="AlphaFoldDB" id="A0A840Q060"/>
<gene>
    <name evidence="3" type="ORF">BJ970_000425</name>
</gene>